<dbReference type="GO" id="GO:0007059">
    <property type="term" value="P:chromosome segregation"/>
    <property type="evidence" value="ECO:0007669"/>
    <property type="project" value="UniProtKB-UniRule"/>
</dbReference>
<reference evidence="10" key="1">
    <citation type="submission" date="2015-08" db="EMBL/GenBank/DDBJ databases">
        <title>Genome sequence of the strict anaerobe Clostridium homopropionicum LuHBu1 (DSM 5847T).</title>
        <authorList>
            <person name="Poehlein A."/>
            <person name="Beck M."/>
            <person name="Schiel-Bengelsdorf B."/>
            <person name="Bengelsdorf F.R."/>
            <person name="Daniel R."/>
            <person name="Duerre P."/>
        </authorList>
    </citation>
    <scope>NUCLEOTIDE SEQUENCE [LARGE SCALE GENOMIC DNA]</scope>
    <source>
        <strain evidence="10">DSM 5847</strain>
    </source>
</reference>
<keyword evidence="4 7" id="KW-0067">ATP-binding</keyword>
<dbReference type="HAMAP" id="MF_01894">
    <property type="entry name" value="Smc_prok"/>
    <property type="match status" value="1"/>
</dbReference>
<comment type="domain">
    <text evidence="7">Contains large globular domains required for ATP hydrolysis at each terminus and a third globular domain forming a flexible hinge near the middle of the molecule. These domains are separated by coiled-coil structures.</text>
</comment>
<dbReference type="InterPro" id="IPR010935">
    <property type="entry name" value="SMC_hinge"/>
</dbReference>
<dbReference type="PIRSF" id="PIRSF005719">
    <property type="entry name" value="SMC"/>
    <property type="match status" value="1"/>
</dbReference>
<dbReference type="SUPFAM" id="SSF75553">
    <property type="entry name" value="Smc hinge domain"/>
    <property type="match status" value="1"/>
</dbReference>
<evidence type="ECO:0000256" key="4">
    <source>
        <dbReference type="ARBA" id="ARBA00022840"/>
    </source>
</evidence>
<dbReference type="NCBIfam" id="TIGR02168">
    <property type="entry name" value="SMC_prok_B"/>
    <property type="match status" value="1"/>
</dbReference>
<keyword evidence="5 7" id="KW-0175">Coiled coil</keyword>
<feature type="coiled-coil region" evidence="7">
    <location>
        <begin position="167"/>
        <end position="201"/>
    </location>
</feature>
<dbReference type="Pfam" id="PF06470">
    <property type="entry name" value="SMC_hinge"/>
    <property type="match status" value="1"/>
</dbReference>
<dbReference type="RefSeq" id="WP_052220717.1">
    <property type="nucleotide sequence ID" value="NZ_LHUR01000013.1"/>
</dbReference>
<organism evidence="9 10">
    <name type="scientific">Clostridium homopropionicum DSM 5847</name>
    <dbReference type="NCBI Taxonomy" id="1121318"/>
    <lineage>
        <taxon>Bacteria</taxon>
        <taxon>Bacillati</taxon>
        <taxon>Bacillota</taxon>
        <taxon>Clostridia</taxon>
        <taxon>Eubacteriales</taxon>
        <taxon>Clostridiaceae</taxon>
        <taxon>Clostridium</taxon>
    </lineage>
</organism>
<dbReference type="InterPro" id="IPR036277">
    <property type="entry name" value="SMC_hinge_sf"/>
</dbReference>
<dbReference type="Proteomes" id="UP000037043">
    <property type="component" value="Unassembled WGS sequence"/>
</dbReference>
<dbReference type="AlphaFoldDB" id="A0A0L6ZC52"/>
<dbReference type="PATRIC" id="fig|1121318.3.peg.1146"/>
<dbReference type="GO" id="GO:0005694">
    <property type="term" value="C:chromosome"/>
    <property type="evidence" value="ECO:0007669"/>
    <property type="project" value="InterPro"/>
</dbReference>
<dbReference type="InterPro" id="IPR027417">
    <property type="entry name" value="P-loop_NTPase"/>
</dbReference>
<comment type="function">
    <text evidence="7">Required for chromosome condensation and partitioning.</text>
</comment>
<dbReference type="Gene3D" id="3.40.50.300">
    <property type="entry name" value="P-loop containing nucleotide triphosphate hydrolases"/>
    <property type="match status" value="2"/>
</dbReference>
<evidence type="ECO:0000313" key="9">
    <source>
        <dbReference type="EMBL" id="KOA20550.1"/>
    </source>
</evidence>
<dbReference type="GO" id="GO:0007062">
    <property type="term" value="P:sister chromatid cohesion"/>
    <property type="evidence" value="ECO:0007669"/>
    <property type="project" value="InterPro"/>
</dbReference>
<dbReference type="GO" id="GO:0005524">
    <property type="term" value="F:ATP binding"/>
    <property type="evidence" value="ECO:0007669"/>
    <property type="project" value="UniProtKB-UniRule"/>
</dbReference>
<gene>
    <name evidence="9" type="primary">smc_3</name>
    <name evidence="7" type="synonym">smc</name>
    <name evidence="9" type="ORF">CLHOM_11380</name>
</gene>
<dbReference type="EMBL" id="LHUR01000013">
    <property type="protein sequence ID" value="KOA20550.1"/>
    <property type="molecule type" value="Genomic_DNA"/>
</dbReference>
<proteinExistence type="inferred from homology"/>
<dbReference type="FunFam" id="3.40.50.300:FF:000901">
    <property type="entry name" value="Chromosome partition protein Smc"/>
    <property type="match status" value="1"/>
</dbReference>
<dbReference type="PANTHER" id="PTHR43977">
    <property type="entry name" value="STRUCTURAL MAINTENANCE OF CHROMOSOMES PROTEIN 3"/>
    <property type="match status" value="1"/>
</dbReference>
<keyword evidence="10" id="KW-1185">Reference proteome</keyword>
<evidence type="ECO:0000256" key="5">
    <source>
        <dbReference type="ARBA" id="ARBA00023054"/>
    </source>
</evidence>
<dbReference type="InterPro" id="IPR011890">
    <property type="entry name" value="SMC_prok"/>
</dbReference>
<evidence type="ECO:0000256" key="6">
    <source>
        <dbReference type="ARBA" id="ARBA00023125"/>
    </source>
</evidence>
<sequence length="1185" mass="136318">MFLKSLEIRGFKSFADKTELLFKDGITVIVGPNGSGKSNISDAVKWVLGEQSIKNLRGGKMQDVIFSGTAYRKPVGLAQVSLVLDNSDGELPVEYNEVTVSRRIYRSGESEYYINNTKCRLKDVQELFMDTGIGKEGYSIIGQGKIEAVLSGKPEERRGILEEAAGIVKFKTRKEEAERRLENTEQNLQRINDIFSTYEERIEPLNLERNKAKQFLALSESLKSKEVTLVLYNIDNIENKIANIKKSILENDLRQKEFLKEINDYKLNLEALNKDMEKFQLESESEKNNYYHKKSEIQNLNSEIDLLNERIKNLNESIEKDIKKHEQILKRQEELRKNLQDFKLEEERYILEQESLNKNILENEKLIEEKRINLEKENYTLKELKAYNEELLNKISENKNETSVKKNSIENFKNRLRELKLTNETYLSSIKINTTTKDKLLEEYNNVEEKIKNYEEQLENNNIEIIKATKILKNNELKYREIYNEFNRVEANKNALINLEKHYEGYSKSVKNLMQHIDKGEIPSAIGNARILGEVLKASENMETAIEVALGSSISNIITSNEEIAKELINYLKQYHLGRATFLPLTIIKGKRISIPDKIEGIKGFIGIASELVECDVSYINVIEHILGRTLISKDMGSALAIAKETNYSFRIVTLFGEMINPGGSLTGGSIFSKNTNIIGRKREINRLEEKLMNYNSTLKSLNEIILKTKENIKLFDDAIVDIKDKLYGEYIEKTKIKEKINALNNEGDKLKNTINISEKEICVTLENINENEECIKNISNTISLLEEDVANISSKIEEIETLFKAEEEKIFKINEEITLIKVKRAQIDETILNKTREIKRVKTELEQLILEINNLEKEIKDSQEGISKAQDKINQNTDKINEISRDLSNLEEKFKNNELRRIKIKEDTNHNSENLERVRVLLDKGEKTQNNLQLSLVKNETERDVFYSKLNEEMGLTYAEALELKLESDNVEQFKNEITELKKEITSLGTVNLGAIEEYEQLIEKYNFMKNQKDDLIKAKEELINVVNEMTDKMRTVFNSNFLKLRKNFNETFKELFNGGNADLILDEGDELTANIEINVQPPGKKLQNINLMSGGEKGLSAIALLFAILKMKPSPFCILDEIEAALDDSNVARYADFLKKFSKNTQFIIITHRKGSMEVGDVLYGITMEEKGVSKVVSVDFGN</sequence>
<dbReference type="InterPro" id="IPR003395">
    <property type="entry name" value="RecF/RecN/SMC_N"/>
</dbReference>
<dbReference type="GO" id="GO:0016887">
    <property type="term" value="F:ATP hydrolysis activity"/>
    <property type="evidence" value="ECO:0007669"/>
    <property type="project" value="InterPro"/>
</dbReference>
<feature type="domain" description="SMC hinge" evidence="8">
    <location>
        <begin position="526"/>
        <end position="643"/>
    </location>
</feature>
<dbReference type="InterPro" id="IPR024704">
    <property type="entry name" value="SMC"/>
</dbReference>
<evidence type="ECO:0000259" key="8">
    <source>
        <dbReference type="SMART" id="SM00968"/>
    </source>
</evidence>
<feature type="binding site" evidence="7">
    <location>
        <begin position="32"/>
        <end position="39"/>
    </location>
    <ligand>
        <name>ATP</name>
        <dbReference type="ChEBI" id="CHEBI:30616"/>
    </ligand>
</feature>
<comment type="caution">
    <text evidence="9">The sequence shown here is derived from an EMBL/GenBank/DDBJ whole genome shotgun (WGS) entry which is preliminary data.</text>
</comment>
<dbReference type="FunFam" id="3.40.50.300:FF:000984">
    <property type="entry name" value="Chromosome partition protein Smc"/>
    <property type="match status" value="1"/>
</dbReference>
<dbReference type="GO" id="GO:0005737">
    <property type="term" value="C:cytoplasm"/>
    <property type="evidence" value="ECO:0007669"/>
    <property type="project" value="UniProtKB-SubCell"/>
</dbReference>
<evidence type="ECO:0000256" key="7">
    <source>
        <dbReference type="HAMAP-Rule" id="MF_01894"/>
    </source>
</evidence>
<evidence type="ECO:0000256" key="2">
    <source>
        <dbReference type="ARBA" id="ARBA00022490"/>
    </source>
</evidence>
<comment type="subunit">
    <text evidence="7">Homodimer.</text>
</comment>
<dbReference type="SUPFAM" id="SSF52540">
    <property type="entry name" value="P-loop containing nucleoside triphosphate hydrolases"/>
    <property type="match status" value="1"/>
</dbReference>
<protein>
    <recommendedName>
        <fullName evidence="7">Chromosome partition protein Smc</fullName>
    </recommendedName>
</protein>
<dbReference type="STRING" id="36844.SAMN04488501_108143"/>
<dbReference type="Pfam" id="PF02463">
    <property type="entry name" value="SMC_N"/>
    <property type="match status" value="2"/>
</dbReference>
<keyword evidence="2 7" id="KW-0963">Cytoplasm</keyword>
<dbReference type="GO" id="GO:0006260">
    <property type="term" value="P:DNA replication"/>
    <property type="evidence" value="ECO:0007669"/>
    <property type="project" value="UniProtKB-UniRule"/>
</dbReference>
<dbReference type="GO" id="GO:0030261">
    <property type="term" value="P:chromosome condensation"/>
    <property type="evidence" value="ECO:0007669"/>
    <property type="project" value="InterPro"/>
</dbReference>
<feature type="coiled-coil region" evidence="7">
    <location>
        <begin position="255"/>
        <end position="471"/>
    </location>
</feature>
<dbReference type="Gene3D" id="1.20.1060.20">
    <property type="match status" value="1"/>
</dbReference>
<comment type="similarity">
    <text evidence="7">Belongs to the SMC family.</text>
</comment>
<feature type="coiled-coil region" evidence="7">
    <location>
        <begin position="965"/>
        <end position="1034"/>
    </location>
</feature>
<feature type="coiled-coil region" evidence="7">
    <location>
        <begin position="734"/>
        <end position="908"/>
    </location>
</feature>
<accession>A0A0L6ZC52</accession>
<comment type="subcellular location">
    <subcellularLocation>
        <location evidence="1 7">Cytoplasm</location>
    </subcellularLocation>
</comment>
<evidence type="ECO:0000313" key="10">
    <source>
        <dbReference type="Proteomes" id="UP000037043"/>
    </source>
</evidence>
<dbReference type="GO" id="GO:0003677">
    <property type="term" value="F:DNA binding"/>
    <property type="evidence" value="ECO:0007669"/>
    <property type="project" value="UniProtKB-UniRule"/>
</dbReference>
<dbReference type="CDD" id="cd03278">
    <property type="entry name" value="ABC_SMC_barmotin"/>
    <property type="match status" value="2"/>
</dbReference>
<evidence type="ECO:0000256" key="3">
    <source>
        <dbReference type="ARBA" id="ARBA00022741"/>
    </source>
</evidence>
<keyword evidence="3 7" id="KW-0547">Nucleotide-binding</keyword>
<keyword evidence="6 7" id="KW-0238">DNA-binding</keyword>
<name>A0A0L6ZC52_9CLOT</name>
<dbReference type="SMART" id="SM00968">
    <property type="entry name" value="SMC_hinge"/>
    <property type="match status" value="1"/>
</dbReference>
<evidence type="ECO:0000256" key="1">
    <source>
        <dbReference type="ARBA" id="ARBA00004496"/>
    </source>
</evidence>
<dbReference type="Gene3D" id="3.30.70.1620">
    <property type="match status" value="1"/>
</dbReference>